<comment type="caution">
    <text evidence="1">The sequence shown here is derived from an EMBL/GenBank/DDBJ whole genome shotgun (WGS) entry which is preliminary data.</text>
</comment>
<protein>
    <submittedName>
        <fullName evidence="1">Uncharacterized protein</fullName>
    </submittedName>
</protein>
<sequence>MVDLGPGFLSSTREVSKIFHLQLPENMGYHPYFNPALLPVTRQLLPLFFHAS</sequence>
<organism evidence="1 2">
    <name type="scientific">Paeniglutamicibacter psychrophenolicus</name>
    <dbReference type="NCBI Taxonomy" id="257454"/>
    <lineage>
        <taxon>Bacteria</taxon>
        <taxon>Bacillati</taxon>
        <taxon>Actinomycetota</taxon>
        <taxon>Actinomycetes</taxon>
        <taxon>Micrococcales</taxon>
        <taxon>Micrococcaceae</taxon>
        <taxon>Paeniglutamicibacter</taxon>
    </lineage>
</organism>
<reference evidence="1 2" key="1">
    <citation type="submission" date="2021-03" db="EMBL/GenBank/DDBJ databases">
        <title>Sequencing the genomes of 1000 actinobacteria strains.</title>
        <authorList>
            <person name="Klenk H.-P."/>
        </authorList>
    </citation>
    <scope>NUCLEOTIDE SEQUENCE [LARGE SCALE GENOMIC DNA]</scope>
    <source>
        <strain evidence="1 2">DSM 15454</strain>
    </source>
</reference>
<name>A0ABS4WJ41_9MICC</name>
<evidence type="ECO:0000313" key="2">
    <source>
        <dbReference type="Proteomes" id="UP000766570"/>
    </source>
</evidence>
<proteinExistence type="predicted"/>
<dbReference type="EMBL" id="JAGIOE010000001">
    <property type="protein sequence ID" value="MBP2375564.1"/>
    <property type="molecule type" value="Genomic_DNA"/>
</dbReference>
<evidence type="ECO:0000313" key="1">
    <source>
        <dbReference type="EMBL" id="MBP2375564.1"/>
    </source>
</evidence>
<keyword evidence="2" id="KW-1185">Reference proteome</keyword>
<gene>
    <name evidence="1" type="ORF">JOF46_003476</name>
</gene>
<dbReference type="Proteomes" id="UP000766570">
    <property type="component" value="Unassembled WGS sequence"/>
</dbReference>
<accession>A0ABS4WJ41</accession>